<accession>A0A1Y5F8S5</accession>
<comment type="caution">
    <text evidence="3">The sequence shown here is derived from an EMBL/GenBank/DDBJ whole genome shotgun (WGS) entry which is preliminary data.</text>
</comment>
<reference evidence="4" key="1">
    <citation type="journal article" date="2017" name="Proc. Natl. Acad. Sci. U.S.A.">
        <title>Simulation of Deepwater Horizon oil plume reveals substrate specialization within a complex community of hydrocarbon-degraders.</title>
        <authorList>
            <person name="Hu P."/>
            <person name="Dubinsky E.A."/>
            <person name="Probst A.J."/>
            <person name="Wang J."/>
            <person name="Sieber C.M.K."/>
            <person name="Tom L.M."/>
            <person name="Gardinali P."/>
            <person name="Banfield J.F."/>
            <person name="Atlas R.M."/>
            <person name="Andersen G.L."/>
        </authorList>
    </citation>
    <scope>NUCLEOTIDE SEQUENCE [LARGE SCALE GENOMIC DNA]</scope>
</reference>
<keyword evidence="1" id="KW-0732">Signal</keyword>
<evidence type="ECO:0000256" key="1">
    <source>
        <dbReference type="SAM" id="SignalP"/>
    </source>
</evidence>
<dbReference type="PANTHER" id="PTHR38834:SF3">
    <property type="entry name" value="SOLUTE-BINDING PROTEIN FAMILY 3_N-TERMINAL DOMAIN-CONTAINING PROTEIN"/>
    <property type="match status" value="1"/>
</dbReference>
<protein>
    <recommendedName>
        <fullName evidence="2">Solute-binding protein family 3/N-terminal domain-containing protein</fullName>
    </recommendedName>
</protein>
<dbReference type="PANTHER" id="PTHR38834">
    <property type="entry name" value="PERIPLASMIC SUBSTRATE BINDING PROTEIN FAMILY 3"/>
    <property type="match status" value="1"/>
</dbReference>
<dbReference type="Pfam" id="PF00497">
    <property type="entry name" value="SBP_bac_3"/>
    <property type="match status" value="1"/>
</dbReference>
<dbReference type="AlphaFoldDB" id="A0A1Y5F8S5"/>
<evidence type="ECO:0000259" key="2">
    <source>
        <dbReference type="Pfam" id="PF00497"/>
    </source>
</evidence>
<dbReference type="InterPro" id="IPR001638">
    <property type="entry name" value="Solute-binding_3/MltF_N"/>
</dbReference>
<feature type="signal peptide" evidence="1">
    <location>
        <begin position="1"/>
        <end position="20"/>
    </location>
</feature>
<dbReference type="SUPFAM" id="SSF53850">
    <property type="entry name" value="Periplasmic binding protein-like II"/>
    <property type="match status" value="1"/>
</dbReference>
<organism evidence="3 4">
    <name type="scientific">Halobacteriovorax marinus</name>
    <dbReference type="NCBI Taxonomy" id="97084"/>
    <lineage>
        <taxon>Bacteria</taxon>
        <taxon>Pseudomonadati</taxon>
        <taxon>Bdellovibrionota</taxon>
        <taxon>Bacteriovoracia</taxon>
        <taxon>Bacteriovoracales</taxon>
        <taxon>Halobacteriovoraceae</taxon>
        <taxon>Halobacteriovorax</taxon>
    </lineage>
</organism>
<name>A0A1Y5F8S5_9BACT</name>
<dbReference type="Proteomes" id="UP000196531">
    <property type="component" value="Unassembled WGS sequence"/>
</dbReference>
<feature type="chain" id="PRO_5013232316" description="Solute-binding protein family 3/N-terminal domain-containing protein" evidence="1">
    <location>
        <begin position="21"/>
        <end position="247"/>
    </location>
</feature>
<gene>
    <name evidence="3" type="ORF">A9Q84_12725</name>
</gene>
<evidence type="ECO:0000313" key="4">
    <source>
        <dbReference type="Proteomes" id="UP000196531"/>
    </source>
</evidence>
<sequence length="247" mass="28636">MKIRQLKFITLLLLCSGAFAQTFDVVVGQSPPYIDESISNRGFLTEVVEKSLENQGVEYNLQFASWQSAEDSINHLNGVSFAFIKNDVREKSWYFSKPIILAPSILISHRESDFEINELEDIKKFRIGVTRNISYGKNFDKLRPMLELEMVGSDLMNMKKILHKRIDLFPIPLYTAIHYMRENFSHAEREQFEFILYPNLTKGGLHLVCHKKNQNCLKLIQTFNRGLQSITSSGVKDRIVSEYLSQY</sequence>
<dbReference type="Gene3D" id="3.40.190.10">
    <property type="entry name" value="Periplasmic binding protein-like II"/>
    <property type="match status" value="2"/>
</dbReference>
<proteinExistence type="predicted"/>
<dbReference type="EMBL" id="MAAO01000006">
    <property type="protein sequence ID" value="OUR97184.1"/>
    <property type="molecule type" value="Genomic_DNA"/>
</dbReference>
<evidence type="ECO:0000313" key="3">
    <source>
        <dbReference type="EMBL" id="OUR97184.1"/>
    </source>
</evidence>
<feature type="domain" description="Solute-binding protein family 3/N-terminal" evidence="2">
    <location>
        <begin position="31"/>
        <end position="245"/>
    </location>
</feature>